<dbReference type="Gene3D" id="3.30.470.20">
    <property type="entry name" value="ATP-grasp fold, B domain"/>
    <property type="match status" value="1"/>
</dbReference>
<keyword evidence="4" id="KW-1185">Reference proteome</keyword>
<organism evidence="3 4">
    <name type="scientific">Rubripirellula reticaptiva</name>
    <dbReference type="NCBI Taxonomy" id="2528013"/>
    <lineage>
        <taxon>Bacteria</taxon>
        <taxon>Pseudomonadati</taxon>
        <taxon>Planctomycetota</taxon>
        <taxon>Planctomycetia</taxon>
        <taxon>Pirellulales</taxon>
        <taxon>Pirellulaceae</taxon>
        <taxon>Rubripirellula</taxon>
    </lineage>
</organism>
<evidence type="ECO:0000256" key="1">
    <source>
        <dbReference type="PROSITE-ProRule" id="PRU00409"/>
    </source>
</evidence>
<dbReference type="EMBL" id="SJPX01000005">
    <property type="protein sequence ID" value="TWU48335.1"/>
    <property type="molecule type" value="Genomic_DNA"/>
</dbReference>
<dbReference type="AlphaFoldDB" id="A0A5C6EIQ5"/>
<keyword evidence="1" id="KW-0067">ATP-binding</keyword>
<dbReference type="Proteomes" id="UP000317977">
    <property type="component" value="Unassembled WGS sequence"/>
</dbReference>
<comment type="caution">
    <text evidence="3">The sequence shown here is derived from an EMBL/GenBank/DDBJ whole genome shotgun (WGS) entry which is preliminary data.</text>
</comment>
<evidence type="ECO:0000313" key="3">
    <source>
        <dbReference type="EMBL" id="TWU48335.1"/>
    </source>
</evidence>
<dbReference type="GO" id="GO:0005524">
    <property type="term" value="F:ATP binding"/>
    <property type="evidence" value="ECO:0007669"/>
    <property type="project" value="UniProtKB-UniRule"/>
</dbReference>
<keyword evidence="1" id="KW-0547">Nucleotide-binding</keyword>
<dbReference type="RefSeq" id="WP_146536709.1">
    <property type="nucleotide sequence ID" value="NZ_SJPX01000005.1"/>
</dbReference>
<sequence>MQPPAALNEARLHHESADEPAGRTVLMVGASVRAAAQSASAGGYRVVGIDQFGDRDAVAACDEFALLDDVDRVAELLSRYAETPLIQVGGLSGIQDWLGTHPVARPRLSPSIEIQEQLADPNVLRKLANESGFSFPQTLEANPLALEAVDDPPKGAIPTGRWLYKPRSGSGGIGIQWLDRPRPEKDGWIQRWVAGRSFGATLLVRPGLSQLLGVCRSTFHRISAADESVYPFVYGGSFGPIACDPVACNPVACNPVACDPGLADRLISLGHSIRDASGLAGLCNVDFLVDRNQTPWLIEINPRWSGSSELVERGREIPSLLALAINQKKLFQTDSPHRDAVLKKVVFASVGFRFRLEPVVDGLPPAVQIADIPAEGTEILAGWPVCSLIGNPSDVVRASRKIGRRFAILSGQKLPFVVETTPITSPDAI</sequence>
<protein>
    <submittedName>
        <fullName evidence="3">ATP-grasp domain protein</fullName>
    </submittedName>
</protein>
<gene>
    <name evidence="3" type="ORF">Poly59_51810</name>
</gene>
<accession>A0A5C6EIQ5</accession>
<dbReference type="SUPFAM" id="SSF56059">
    <property type="entry name" value="Glutathione synthetase ATP-binding domain-like"/>
    <property type="match status" value="1"/>
</dbReference>
<dbReference type="PROSITE" id="PS50975">
    <property type="entry name" value="ATP_GRASP"/>
    <property type="match status" value="1"/>
</dbReference>
<name>A0A5C6EIQ5_9BACT</name>
<evidence type="ECO:0000313" key="4">
    <source>
        <dbReference type="Proteomes" id="UP000317977"/>
    </source>
</evidence>
<proteinExistence type="predicted"/>
<dbReference type="OrthoDB" id="1804072at2"/>
<dbReference type="InterPro" id="IPR011761">
    <property type="entry name" value="ATP-grasp"/>
</dbReference>
<evidence type="ECO:0000259" key="2">
    <source>
        <dbReference type="PROSITE" id="PS50975"/>
    </source>
</evidence>
<reference evidence="3 4" key="1">
    <citation type="submission" date="2019-02" db="EMBL/GenBank/DDBJ databases">
        <title>Deep-cultivation of Planctomycetes and their phenomic and genomic characterization uncovers novel biology.</title>
        <authorList>
            <person name="Wiegand S."/>
            <person name="Jogler M."/>
            <person name="Boedeker C."/>
            <person name="Pinto D."/>
            <person name="Vollmers J."/>
            <person name="Rivas-Marin E."/>
            <person name="Kohn T."/>
            <person name="Peeters S.H."/>
            <person name="Heuer A."/>
            <person name="Rast P."/>
            <person name="Oberbeckmann S."/>
            <person name="Bunk B."/>
            <person name="Jeske O."/>
            <person name="Meyerdierks A."/>
            <person name="Storesund J.E."/>
            <person name="Kallscheuer N."/>
            <person name="Luecker S."/>
            <person name="Lage O.M."/>
            <person name="Pohl T."/>
            <person name="Merkel B.J."/>
            <person name="Hornburger P."/>
            <person name="Mueller R.-W."/>
            <person name="Bruemmer F."/>
            <person name="Labrenz M."/>
            <person name="Spormann A.M."/>
            <person name="Op Den Camp H."/>
            <person name="Overmann J."/>
            <person name="Amann R."/>
            <person name="Jetten M.S.M."/>
            <person name="Mascher T."/>
            <person name="Medema M.H."/>
            <person name="Devos D.P."/>
            <person name="Kaster A.-K."/>
            <person name="Ovreas L."/>
            <person name="Rohde M."/>
            <person name="Galperin M.Y."/>
            <person name="Jogler C."/>
        </authorList>
    </citation>
    <scope>NUCLEOTIDE SEQUENCE [LARGE SCALE GENOMIC DNA]</scope>
    <source>
        <strain evidence="3 4">Poly59</strain>
    </source>
</reference>
<dbReference type="GO" id="GO:0046872">
    <property type="term" value="F:metal ion binding"/>
    <property type="evidence" value="ECO:0007669"/>
    <property type="project" value="InterPro"/>
</dbReference>
<feature type="domain" description="ATP-grasp" evidence="2">
    <location>
        <begin position="278"/>
        <end position="326"/>
    </location>
</feature>